<dbReference type="CDD" id="cd19071">
    <property type="entry name" value="AKR_AKR1-5-like"/>
    <property type="match status" value="1"/>
</dbReference>
<accession>A0ABR2YUN2</accession>
<evidence type="ECO:0000313" key="3">
    <source>
        <dbReference type="Proteomes" id="UP001491310"/>
    </source>
</evidence>
<dbReference type="EMBL" id="JALJOT010000004">
    <property type="protein sequence ID" value="KAK9915503.1"/>
    <property type="molecule type" value="Genomic_DNA"/>
</dbReference>
<organism evidence="2 3">
    <name type="scientific">Coccomyxa subellipsoidea</name>
    <dbReference type="NCBI Taxonomy" id="248742"/>
    <lineage>
        <taxon>Eukaryota</taxon>
        <taxon>Viridiplantae</taxon>
        <taxon>Chlorophyta</taxon>
        <taxon>core chlorophytes</taxon>
        <taxon>Trebouxiophyceae</taxon>
        <taxon>Trebouxiophyceae incertae sedis</taxon>
        <taxon>Coccomyxaceae</taxon>
        <taxon>Coccomyxa</taxon>
    </lineage>
</organism>
<gene>
    <name evidence="2" type="ORF">WJX75_000016</name>
</gene>
<reference evidence="2 3" key="1">
    <citation type="journal article" date="2024" name="Nat. Commun.">
        <title>Phylogenomics reveals the evolutionary origins of lichenization in chlorophyte algae.</title>
        <authorList>
            <person name="Puginier C."/>
            <person name="Libourel C."/>
            <person name="Otte J."/>
            <person name="Skaloud P."/>
            <person name="Haon M."/>
            <person name="Grisel S."/>
            <person name="Petersen M."/>
            <person name="Berrin J.G."/>
            <person name="Delaux P.M."/>
            <person name="Dal Grande F."/>
            <person name="Keller J."/>
        </authorList>
    </citation>
    <scope>NUCLEOTIDE SEQUENCE [LARGE SCALE GENOMIC DNA]</scope>
    <source>
        <strain evidence="2 3">SAG 216-7</strain>
    </source>
</reference>
<keyword evidence="3" id="KW-1185">Reference proteome</keyword>
<dbReference type="PRINTS" id="PR00069">
    <property type="entry name" value="ALDKETRDTASE"/>
</dbReference>
<protein>
    <recommendedName>
        <fullName evidence="1">NADP-dependent oxidoreductase domain-containing protein</fullName>
    </recommendedName>
</protein>
<sequence>MTDLWDEYTTEACRMRFIHSIYNFPDMPTVQLSSGHHMPILGVSTWLKQNVQETVELALRSGFRHIDVSSQRGNEAQIGAALLKVFSDWIVQRPDVWVTGKVWHEGTACPTPTDVRRQVNETLAALKLDHFDLCLLPAHNNMTAFKAALDDNEALVDEGKLRLHRPPGRFLIEQLAEVHGQRSASSRSSTLWKCTPATVTMRCWHFCRCQGVHVMASSWPATAYMLQHKDVPALLRKPLVTNIARSMGKRPAQVLIRWALQHGTSVSPKAGSPEHVQGILDVLNCELLEDDYYVHLRAYRTRLPPPTLPVCSAQPHFL</sequence>
<dbReference type="InterPro" id="IPR023210">
    <property type="entry name" value="NADP_OxRdtase_dom"/>
</dbReference>
<dbReference type="InterPro" id="IPR036812">
    <property type="entry name" value="NAD(P)_OxRdtase_dom_sf"/>
</dbReference>
<evidence type="ECO:0000313" key="2">
    <source>
        <dbReference type="EMBL" id="KAK9915503.1"/>
    </source>
</evidence>
<comment type="caution">
    <text evidence="2">The sequence shown here is derived from an EMBL/GenBank/DDBJ whole genome shotgun (WGS) entry which is preliminary data.</text>
</comment>
<dbReference type="Gene3D" id="3.20.20.100">
    <property type="entry name" value="NADP-dependent oxidoreductase domain"/>
    <property type="match status" value="1"/>
</dbReference>
<dbReference type="Proteomes" id="UP001491310">
    <property type="component" value="Unassembled WGS sequence"/>
</dbReference>
<dbReference type="InterPro" id="IPR020471">
    <property type="entry name" value="AKR"/>
</dbReference>
<dbReference type="SUPFAM" id="SSF51430">
    <property type="entry name" value="NAD(P)-linked oxidoreductase"/>
    <property type="match status" value="1"/>
</dbReference>
<evidence type="ECO:0000259" key="1">
    <source>
        <dbReference type="Pfam" id="PF00248"/>
    </source>
</evidence>
<name>A0ABR2YUN2_9CHLO</name>
<dbReference type="Pfam" id="PF00248">
    <property type="entry name" value="Aldo_ket_red"/>
    <property type="match status" value="1"/>
</dbReference>
<proteinExistence type="predicted"/>
<dbReference type="PANTHER" id="PTHR11732">
    <property type="entry name" value="ALDO/KETO REDUCTASE"/>
    <property type="match status" value="1"/>
</dbReference>
<dbReference type="PIRSF" id="PIRSF000097">
    <property type="entry name" value="AKR"/>
    <property type="match status" value="1"/>
</dbReference>
<feature type="domain" description="NADP-dependent oxidoreductase" evidence="1">
    <location>
        <begin position="48"/>
        <end position="291"/>
    </location>
</feature>